<keyword evidence="7" id="KW-0547">Nucleotide-binding</keyword>
<dbReference type="Proteomes" id="UP000317010">
    <property type="component" value="Unassembled WGS sequence"/>
</dbReference>
<dbReference type="InterPro" id="IPR036097">
    <property type="entry name" value="HisK_dim/P_sf"/>
</dbReference>
<dbReference type="SMART" id="SM00388">
    <property type="entry name" value="HisKA"/>
    <property type="match status" value="1"/>
</dbReference>
<organism evidence="12 13">
    <name type="scientific">Mucilaginibacter frigoritolerans</name>
    <dbReference type="NCBI Taxonomy" id="652788"/>
    <lineage>
        <taxon>Bacteria</taxon>
        <taxon>Pseudomonadati</taxon>
        <taxon>Bacteroidota</taxon>
        <taxon>Sphingobacteriia</taxon>
        <taxon>Sphingobacteriales</taxon>
        <taxon>Sphingobacteriaceae</taxon>
        <taxon>Mucilaginibacter</taxon>
    </lineage>
</organism>
<dbReference type="Gene3D" id="3.30.565.10">
    <property type="entry name" value="Histidine kinase-like ATPase, C-terminal domain"/>
    <property type="match status" value="1"/>
</dbReference>
<keyword evidence="6" id="KW-0808">Transferase</keyword>
<evidence type="ECO:0000256" key="7">
    <source>
        <dbReference type="ARBA" id="ARBA00022741"/>
    </source>
</evidence>
<evidence type="ECO:0000256" key="2">
    <source>
        <dbReference type="ARBA" id="ARBA00004651"/>
    </source>
</evidence>
<dbReference type="CDD" id="cd00075">
    <property type="entry name" value="HATPase"/>
    <property type="match status" value="1"/>
</dbReference>
<keyword evidence="10" id="KW-0472">Membrane</keyword>
<evidence type="ECO:0000256" key="3">
    <source>
        <dbReference type="ARBA" id="ARBA00012438"/>
    </source>
</evidence>
<evidence type="ECO:0000256" key="5">
    <source>
        <dbReference type="ARBA" id="ARBA00022553"/>
    </source>
</evidence>
<feature type="transmembrane region" description="Helical" evidence="10">
    <location>
        <begin position="195"/>
        <end position="220"/>
    </location>
</feature>
<comment type="subcellular location">
    <subcellularLocation>
        <location evidence="2">Cell membrane</location>
        <topology evidence="2">Multi-pass membrane protein</topology>
    </subcellularLocation>
</comment>
<dbReference type="GO" id="GO:0000155">
    <property type="term" value="F:phosphorelay sensor kinase activity"/>
    <property type="evidence" value="ECO:0007669"/>
    <property type="project" value="InterPro"/>
</dbReference>
<dbReference type="AlphaFoldDB" id="A0A562TU64"/>
<protein>
    <recommendedName>
        <fullName evidence="3">histidine kinase</fullName>
        <ecNumber evidence="3">2.7.13.3</ecNumber>
    </recommendedName>
</protein>
<keyword evidence="8" id="KW-0418">Kinase</keyword>
<dbReference type="PANTHER" id="PTHR44936:SF10">
    <property type="entry name" value="SENSOR PROTEIN RSTB"/>
    <property type="match status" value="1"/>
</dbReference>
<gene>
    <name evidence="12" type="ORF">JN11_03900</name>
</gene>
<dbReference type="RefSeq" id="WP_144915144.1">
    <property type="nucleotide sequence ID" value="NZ_VLLI01000012.1"/>
</dbReference>
<sequence length="458" mass="51682">MKRVIITLSVVVLIATIIIGVTNYYSVKILSATRAYSNFESQYSKGEKDASRHLMSYIYSKDDLDYLFFKDDINIPLSAGVARNALETGKDIEIVRICFLMAGNHSDDLQQLIWFFQHFKKVPLFKGAVMKWQQADVMVNKLNAIGVNAHKGISKGQPIDKEGLVLQINTISDNLNIIQQNFSTELGITARMVNYYVFVINITILIVILGCTAILMGIMLTRLYSSKKVIADQNQALVSMNGRINKLVYNVTHDLRAPLSSLTGLISVLEREKDIAKLPDYTEMMRASIEQQDKFIQDVLYAIKNGTEYRSEVCNLTEIVNDVISQNNFSAEGKQVTFVNELEVSELKCNIMGLKVIFNNLISNAIKYADFSKPEQWVKFKSYRTPKHCVIEIEDNGLGIKPEQKNRIFNKFFKSGFNKKSMGLGLYFTKQAIEEMNGTITVKSFPGSGTSFIVSLPL</sequence>
<dbReference type="Pfam" id="PF00512">
    <property type="entry name" value="HisKA"/>
    <property type="match status" value="1"/>
</dbReference>
<dbReference type="PROSITE" id="PS50109">
    <property type="entry name" value="HIS_KIN"/>
    <property type="match status" value="1"/>
</dbReference>
<evidence type="ECO:0000256" key="1">
    <source>
        <dbReference type="ARBA" id="ARBA00000085"/>
    </source>
</evidence>
<dbReference type="EMBL" id="VLLI01000012">
    <property type="protein sequence ID" value="TWI96788.1"/>
    <property type="molecule type" value="Genomic_DNA"/>
</dbReference>
<keyword evidence="10" id="KW-1133">Transmembrane helix</keyword>
<evidence type="ECO:0000256" key="9">
    <source>
        <dbReference type="ARBA" id="ARBA00022840"/>
    </source>
</evidence>
<evidence type="ECO:0000313" key="13">
    <source>
        <dbReference type="Proteomes" id="UP000317010"/>
    </source>
</evidence>
<dbReference type="GO" id="GO:0005886">
    <property type="term" value="C:plasma membrane"/>
    <property type="evidence" value="ECO:0007669"/>
    <property type="project" value="UniProtKB-SubCell"/>
</dbReference>
<dbReference type="Pfam" id="PF02518">
    <property type="entry name" value="HATPase_c"/>
    <property type="match status" value="1"/>
</dbReference>
<dbReference type="InterPro" id="IPR003594">
    <property type="entry name" value="HATPase_dom"/>
</dbReference>
<dbReference type="EC" id="2.7.13.3" evidence="3"/>
<evidence type="ECO:0000256" key="8">
    <source>
        <dbReference type="ARBA" id="ARBA00022777"/>
    </source>
</evidence>
<dbReference type="PRINTS" id="PR00344">
    <property type="entry name" value="BCTRLSENSOR"/>
</dbReference>
<keyword evidence="13" id="KW-1185">Reference proteome</keyword>
<accession>A0A562TU64</accession>
<dbReference type="InterPro" id="IPR003661">
    <property type="entry name" value="HisK_dim/P_dom"/>
</dbReference>
<dbReference type="Gene3D" id="1.10.287.130">
    <property type="match status" value="1"/>
</dbReference>
<proteinExistence type="predicted"/>
<dbReference type="PANTHER" id="PTHR44936">
    <property type="entry name" value="SENSOR PROTEIN CREC"/>
    <property type="match status" value="1"/>
</dbReference>
<dbReference type="OrthoDB" id="9766459at2"/>
<dbReference type="InterPro" id="IPR004358">
    <property type="entry name" value="Sig_transdc_His_kin-like_C"/>
</dbReference>
<comment type="caution">
    <text evidence="12">The sequence shown here is derived from an EMBL/GenBank/DDBJ whole genome shotgun (WGS) entry which is preliminary data.</text>
</comment>
<dbReference type="SUPFAM" id="SSF47384">
    <property type="entry name" value="Homodimeric domain of signal transducing histidine kinase"/>
    <property type="match status" value="1"/>
</dbReference>
<evidence type="ECO:0000256" key="6">
    <source>
        <dbReference type="ARBA" id="ARBA00022679"/>
    </source>
</evidence>
<keyword evidence="4" id="KW-1003">Cell membrane</keyword>
<dbReference type="SUPFAM" id="SSF55874">
    <property type="entry name" value="ATPase domain of HSP90 chaperone/DNA topoisomerase II/histidine kinase"/>
    <property type="match status" value="1"/>
</dbReference>
<feature type="domain" description="Histidine kinase" evidence="11">
    <location>
        <begin position="250"/>
        <end position="458"/>
    </location>
</feature>
<dbReference type="CDD" id="cd00082">
    <property type="entry name" value="HisKA"/>
    <property type="match status" value="1"/>
</dbReference>
<dbReference type="InterPro" id="IPR050980">
    <property type="entry name" value="2C_sensor_his_kinase"/>
</dbReference>
<keyword evidence="10" id="KW-0812">Transmembrane</keyword>
<name>A0A562TU64_9SPHI</name>
<dbReference type="InterPro" id="IPR005467">
    <property type="entry name" value="His_kinase_dom"/>
</dbReference>
<evidence type="ECO:0000256" key="10">
    <source>
        <dbReference type="SAM" id="Phobius"/>
    </source>
</evidence>
<reference evidence="12 13" key="1">
    <citation type="submission" date="2019-07" db="EMBL/GenBank/DDBJ databases">
        <title>Genomic Encyclopedia of Archaeal and Bacterial Type Strains, Phase II (KMG-II): from individual species to whole genera.</title>
        <authorList>
            <person name="Goeker M."/>
        </authorList>
    </citation>
    <scope>NUCLEOTIDE SEQUENCE [LARGE SCALE GENOMIC DNA]</scope>
    <source>
        <strain evidence="12 13">ATCC BAA-1854</strain>
    </source>
</reference>
<dbReference type="GO" id="GO:0005524">
    <property type="term" value="F:ATP binding"/>
    <property type="evidence" value="ECO:0007669"/>
    <property type="project" value="UniProtKB-KW"/>
</dbReference>
<keyword evidence="5" id="KW-0597">Phosphoprotein</keyword>
<comment type="catalytic activity">
    <reaction evidence="1">
        <text>ATP + protein L-histidine = ADP + protein N-phospho-L-histidine.</text>
        <dbReference type="EC" id="2.7.13.3"/>
    </reaction>
</comment>
<dbReference type="InterPro" id="IPR036890">
    <property type="entry name" value="HATPase_C_sf"/>
</dbReference>
<dbReference type="SMART" id="SM00387">
    <property type="entry name" value="HATPase_c"/>
    <property type="match status" value="1"/>
</dbReference>
<evidence type="ECO:0000256" key="4">
    <source>
        <dbReference type="ARBA" id="ARBA00022475"/>
    </source>
</evidence>
<keyword evidence="9" id="KW-0067">ATP-binding</keyword>
<evidence type="ECO:0000259" key="11">
    <source>
        <dbReference type="PROSITE" id="PS50109"/>
    </source>
</evidence>
<evidence type="ECO:0000313" key="12">
    <source>
        <dbReference type="EMBL" id="TWI96788.1"/>
    </source>
</evidence>